<dbReference type="PANTHER" id="PTHR31829">
    <property type="entry name" value="PYRIDOXAL 5'-PHOSPHATE SYNTHASE SUBUNIT SNZ1-RELATED"/>
    <property type="match status" value="1"/>
</dbReference>
<dbReference type="EMBL" id="SLWV01000007">
    <property type="protein sequence ID" value="TCO76958.1"/>
    <property type="molecule type" value="Genomic_DNA"/>
</dbReference>
<evidence type="ECO:0000256" key="9">
    <source>
        <dbReference type="PROSITE-ProRule" id="PRU00481"/>
    </source>
</evidence>
<proteinExistence type="inferred from homology"/>
<evidence type="ECO:0000256" key="7">
    <source>
        <dbReference type="ARBA" id="ARBA00061750"/>
    </source>
</evidence>
<dbReference type="GO" id="GO:0036381">
    <property type="term" value="F:pyridoxal 5'-phosphate synthase (glutamine hydrolysing) activity"/>
    <property type="evidence" value="ECO:0007669"/>
    <property type="project" value="UniProtKB-UniRule"/>
</dbReference>
<dbReference type="Proteomes" id="UP000294919">
    <property type="component" value="Unassembled WGS sequence"/>
</dbReference>
<dbReference type="SUPFAM" id="SSF51366">
    <property type="entry name" value="Ribulose-phoshate binding barrel"/>
    <property type="match status" value="1"/>
</dbReference>
<dbReference type="PROSITE" id="PS51129">
    <property type="entry name" value="PDXS_SNZ_2"/>
    <property type="match status" value="1"/>
</dbReference>
<feature type="binding site" evidence="8">
    <location>
        <position position="212"/>
    </location>
    <ligand>
        <name>D-ribose 5-phosphate</name>
        <dbReference type="ChEBI" id="CHEBI:78346"/>
    </ligand>
</feature>
<dbReference type="HAMAP" id="MF_01824">
    <property type="entry name" value="PdxS"/>
    <property type="match status" value="1"/>
</dbReference>
<evidence type="ECO:0000256" key="6">
    <source>
        <dbReference type="ARBA" id="ARBA00047992"/>
    </source>
</evidence>
<dbReference type="AlphaFoldDB" id="A0A4R2L321"/>
<dbReference type="InterPro" id="IPR013785">
    <property type="entry name" value="Aldolase_TIM"/>
</dbReference>
<dbReference type="CDD" id="cd04727">
    <property type="entry name" value="pdxS"/>
    <property type="match status" value="1"/>
</dbReference>
<dbReference type="PANTHER" id="PTHR31829:SF0">
    <property type="entry name" value="PYRIDOXAL 5'-PHOSPHATE SYNTHASE SUBUNIT SNZ1-RELATED"/>
    <property type="match status" value="1"/>
</dbReference>
<dbReference type="NCBIfam" id="NF003215">
    <property type="entry name" value="PRK04180.1"/>
    <property type="match status" value="1"/>
</dbReference>
<sequence length="292" mass="31627">MENRYDLNKNLAQMLKGGVIMDVTNAKEAKIAEEAGACAVMALERVPADIRKDGGVARASDPQMIKEIQEAVSIPVMAKVRIGHFVEAQILEALEVDYIDESEVLTPADPTLHIDKKAFKVPFVCGAKNLGEALRRIGEGASMIRTKGEPGTGDVIEAVKHMRMMNSEIRRIQGLSKEELMNAAKELQAPIHLVEYVHENGKLPVVNFAAGGVATPADAAMMMQLGCDGVFVGSGIFKSGDPRKRACAIVKAVTNFNDTKILAEVSENLGEAMVGINVYSIDEEERMANRGY</sequence>
<comment type="similarity">
    <text evidence="2 8 9">Belongs to the PdxS/SNZ family.</text>
</comment>
<dbReference type="NCBIfam" id="TIGR00343">
    <property type="entry name" value="pyridoxal 5'-phosphate synthase lyase subunit PdxS"/>
    <property type="match status" value="1"/>
</dbReference>
<reference evidence="11 12" key="1">
    <citation type="submission" date="2019-03" db="EMBL/GenBank/DDBJ databases">
        <title>Genomic Encyclopedia of Type Strains, Phase IV (KMG-IV): sequencing the most valuable type-strain genomes for metagenomic binning, comparative biology and taxonomic classification.</title>
        <authorList>
            <person name="Goeker M."/>
        </authorList>
    </citation>
    <scope>NUCLEOTIDE SEQUENCE [LARGE SCALE GENOMIC DNA]</scope>
    <source>
        <strain evidence="11 12">DSM 102940</strain>
    </source>
</reference>
<comment type="subunit">
    <text evidence="7">Homohexamer and homododecamer. In the presence of PdxT, forms a dodecamer of heterodimers.</text>
</comment>
<evidence type="ECO:0000313" key="12">
    <source>
        <dbReference type="Proteomes" id="UP000294919"/>
    </source>
</evidence>
<keyword evidence="12" id="KW-1185">Reference proteome</keyword>
<dbReference type="FunFam" id="3.20.20.70:FF:000001">
    <property type="entry name" value="Pyridoxine biosynthesis protein PDX1"/>
    <property type="match status" value="1"/>
</dbReference>
<accession>A0A4R2L321</accession>
<evidence type="ECO:0000256" key="1">
    <source>
        <dbReference type="ARBA" id="ARBA00004737"/>
    </source>
</evidence>
<feature type="binding site" evidence="8">
    <location>
        <begin position="233"/>
        <end position="234"/>
    </location>
    <ligand>
        <name>D-ribose 5-phosphate</name>
        <dbReference type="ChEBI" id="CHEBI:78346"/>
    </ligand>
</feature>
<evidence type="ECO:0000256" key="3">
    <source>
        <dbReference type="ARBA" id="ARBA00022898"/>
    </source>
</evidence>
<dbReference type="InterPro" id="IPR033755">
    <property type="entry name" value="PdxS/SNZ_N"/>
</dbReference>
<dbReference type="PIRSF" id="PIRSF029271">
    <property type="entry name" value="Pdx1"/>
    <property type="match status" value="1"/>
</dbReference>
<dbReference type="InterPro" id="IPR001852">
    <property type="entry name" value="PdxS/SNZ"/>
</dbReference>
<dbReference type="PROSITE" id="PS01235">
    <property type="entry name" value="PDXS_SNZ_1"/>
    <property type="match status" value="1"/>
</dbReference>
<dbReference type="Pfam" id="PF01680">
    <property type="entry name" value="SOR_SNZ"/>
    <property type="match status" value="1"/>
</dbReference>
<evidence type="ECO:0000256" key="5">
    <source>
        <dbReference type="ARBA" id="ARBA00023270"/>
    </source>
</evidence>
<dbReference type="InterPro" id="IPR011060">
    <property type="entry name" value="RibuloseP-bd_barrel"/>
</dbReference>
<evidence type="ECO:0000256" key="8">
    <source>
        <dbReference type="HAMAP-Rule" id="MF_01824"/>
    </source>
</evidence>
<evidence type="ECO:0000256" key="4">
    <source>
        <dbReference type="ARBA" id="ARBA00023239"/>
    </source>
</evidence>
<keyword evidence="5 8" id="KW-0704">Schiff base</keyword>
<organism evidence="11 12">
    <name type="scientific">Marinisporobacter balticus</name>
    <dbReference type="NCBI Taxonomy" id="2018667"/>
    <lineage>
        <taxon>Bacteria</taxon>
        <taxon>Bacillati</taxon>
        <taxon>Bacillota</taxon>
        <taxon>Clostridia</taxon>
        <taxon>Peptostreptococcales</taxon>
        <taxon>Thermotaleaceae</taxon>
        <taxon>Marinisporobacter</taxon>
    </lineage>
</organism>
<dbReference type="Gene3D" id="3.20.20.70">
    <property type="entry name" value="Aldolase class I"/>
    <property type="match status" value="1"/>
</dbReference>
<comment type="pathway">
    <text evidence="1 8">Cofactor biosynthesis; pyridoxal 5'-phosphate biosynthesis.</text>
</comment>
<evidence type="ECO:0000256" key="2">
    <source>
        <dbReference type="ARBA" id="ARBA00007281"/>
    </source>
</evidence>
<keyword evidence="4 8" id="KW-0456">Lyase</keyword>
<protein>
    <recommendedName>
        <fullName evidence="8">Pyridoxal 5'-phosphate synthase subunit PdxS</fullName>
        <shortName evidence="8">PLP synthase subunit PdxS</shortName>
        <ecNumber evidence="8">4.3.3.6</ecNumber>
    </recommendedName>
    <alternativeName>
        <fullName evidence="8">Pdx1</fullName>
    </alternativeName>
</protein>
<evidence type="ECO:0000259" key="10">
    <source>
        <dbReference type="Pfam" id="PF01680"/>
    </source>
</evidence>
<dbReference type="GO" id="GO:0006520">
    <property type="term" value="P:amino acid metabolic process"/>
    <property type="evidence" value="ECO:0007669"/>
    <property type="project" value="TreeGrafter"/>
</dbReference>
<comment type="function">
    <text evidence="8">Catalyzes the formation of pyridoxal 5'-phosphate from ribose 5-phosphate (RBP), glyceraldehyde 3-phosphate (G3P) and ammonia. The ammonia is provided by the PdxT subunit. Can also use ribulose 5-phosphate and dihydroxyacetone phosphate as substrates, resulting from enzyme-catalyzed isomerization of RBP and G3P, respectively.</text>
</comment>
<dbReference type="GO" id="GO:0042823">
    <property type="term" value="P:pyridoxal phosphate biosynthetic process"/>
    <property type="evidence" value="ECO:0007669"/>
    <property type="project" value="UniProtKB-UniRule"/>
</dbReference>
<dbReference type="OrthoDB" id="9772545at2"/>
<keyword evidence="3 8" id="KW-0663">Pyridoxal phosphate</keyword>
<evidence type="ECO:0000313" key="11">
    <source>
        <dbReference type="EMBL" id="TCO76958.1"/>
    </source>
</evidence>
<feature type="binding site" evidence="8">
    <location>
        <position position="151"/>
    </location>
    <ligand>
        <name>D-ribose 5-phosphate</name>
        <dbReference type="ChEBI" id="CHEBI:78346"/>
    </ligand>
</feature>
<feature type="domain" description="PdxS/SNZ N-terminal" evidence="10">
    <location>
        <begin position="6"/>
        <end position="210"/>
    </location>
</feature>
<gene>
    <name evidence="8" type="primary">pdxS</name>
    <name evidence="11" type="ORF">EV214_107116</name>
</gene>
<feature type="binding site" evidence="8">
    <location>
        <position position="163"/>
    </location>
    <ligand>
        <name>D-glyceraldehyde 3-phosphate</name>
        <dbReference type="ChEBI" id="CHEBI:59776"/>
    </ligand>
</feature>
<comment type="catalytic activity">
    <reaction evidence="6 8">
        <text>aldehydo-D-ribose 5-phosphate + D-glyceraldehyde 3-phosphate + L-glutamine = pyridoxal 5'-phosphate + L-glutamate + phosphate + 3 H2O + H(+)</text>
        <dbReference type="Rhea" id="RHEA:31507"/>
        <dbReference type="ChEBI" id="CHEBI:15377"/>
        <dbReference type="ChEBI" id="CHEBI:15378"/>
        <dbReference type="ChEBI" id="CHEBI:29985"/>
        <dbReference type="ChEBI" id="CHEBI:43474"/>
        <dbReference type="ChEBI" id="CHEBI:58273"/>
        <dbReference type="ChEBI" id="CHEBI:58359"/>
        <dbReference type="ChEBI" id="CHEBI:59776"/>
        <dbReference type="ChEBI" id="CHEBI:597326"/>
        <dbReference type="EC" id="4.3.3.6"/>
    </reaction>
</comment>
<name>A0A4R2L321_9FIRM</name>
<dbReference type="UniPathway" id="UPA00245"/>
<feature type="binding site" evidence="8">
    <location>
        <position position="22"/>
    </location>
    <ligand>
        <name>D-ribose 5-phosphate</name>
        <dbReference type="ChEBI" id="CHEBI:78346"/>
    </ligand>
</feature>
<dbReference type="GO" id="GO:0008615">
    <property type="term" value="P:pyridoxine biosynthetic process"/>
    <property type="evidence" value="ECO:0007669"/>
    <property type="project" value="TreeGrafter"/>
</dbReference>
<dbReference type="RefSeq" id="WP_132244293.1">
    <property type="nucleotide sequence ID" value="NZ_SLWV01000007.1"/>
</dbReference>
<feature type="active site" description="Schiff-base intermediate with D-ribose 5-phosphate" evidence="8">
    <location>
        <position position="79"/>
    </location>
</feature>
<dbReference type="EC" id="4.3.3.6" evidence="8"/>
<comment type="caution">
    <text evidence="11">The sequence shown here is derived from an EMBL/GenBank/DDBJ whole genome shotgun (WGS) entry which is preliminary data.</text>
</comment>